<comment type="subcellular location">
    <subcellularLocation>
        <location evidence="1">Cell inner membrane</location>
        <topology evidence="1">Multi-pass membrane protein</topology>
    </subcellularLocation>
</comment>
<dbReference type="PANTHER" id="PTHR30221:SF8">
    <property type="entry name" value="SMALL-CONDUCTANCE MECHANOSENSITIVE CHANNEL"/>
    <property type="match status" value="1"/>
</dbReference>
<gene>
    <name evidence="4" type="ORF">CODIS_25430</name>
</gene>
<keyword evidence="1" id="KW-0472">Membrane</keyword>
<comment type="subunit">
    <text evidence="1">Homoheptamer.</text>
</comment>
<dbReference type="AlphaFoldDB" id="A0A7Z0VL34"/>
<feature type="transmembrane region" description="Helical" evidence="1">
    <location>
        <begin position="239"/>
        <end position="258"/>
    </location>
</feature>
<feature type="chain" id="PRO_5031371546" description="Small-conductance mechanosensitive channel" evidence="3">
    <location>
        <begin position="33"/>
        <end position="564"/>
    </location>
</feature>
<comment type="function">
    <text evidence="1">Mechanosensitive channel that participates in the regulation of osmotic pressure changes within the cell, opening in response to stretch forces in the membrane lipid bilayer, without the need for other proteins. Contributes to normal resistance to hypoosmotic shock. Forms an ion channel of 1.0 nanosiemens conductance with a slight preference for anions.</text>
</comment>
<protein>
    <recommendedName>
        <fullName evidence="1">Small-conductance mechanosensitive channel</fullName>
    </recommendedName>
</protein>
<keyword evidence="1" id="KW-0997">Cell inner membrane</keyword>
<dbReference type="Gene3D" id="3.30.70.100">
    <property type="match status" value="1"/>
</dbReference>
<comment type="caution">
    <text evidence="4">The sequence shown here is derived from an EMBL/GenBank/DDBJ whole genome shotgun (WGS) entry which is preliminary data.</text>
</comment>
<sequence length="564" mass="64109">MIMAMSIYLFCRRLIGINIVALLLIMPCPALAEEDAGRSADKERNTLSTLLNLVTIRENIEGDIASLSRSVAAAESETQKASLKQQLLKLDAELSRTVENFENISAGIDLTSLRSEEETQFDLKRELFSLLKPAIDEMKDMTSKVRQKSELKEKIAYYGERLKILDDALKNIEALRMESDSDKLKESLDTLAEKWLKSHAFMSSEYQAAELQLDEILASEVSITDASQDYLKQFFQRRGLYLIEAILVIVIVIFLSRMSDKAMRRLMPGFKKRHRSFRVRLLELVHRIVTTLLIIIGPMVVFYVVEDWVLFSLGILLLLGMAWGLRQALPRYWHQIQLFLNIGSVREGERIFLDGLPWRVEQINVFTILENPDAELGLRVPIDELVDHKSRPSHPDEPWFPCQKGDWVILSDGVRGRVTGISPELVRLVERGGAQLTYQTSDFLAASPRNLATNFRIKEVIGVSYALQEKSTETIPEILRNTIQLRLEQEGYTEHLLNLSVEFSQANSSSLDITVIADFSGELGDLYNRLRRAIQRWCVDACTENGWEIPFPQMTLSGSLGPTG</sequence>
<evidence type="ECO:0000256" key="1">
    <source>
        <dbReference type="RuleBase" id="RU369025"/>
    </source>
</evidence>
<evidence type="ECO:0000313" key="4">
    <source>
        <dbReference type="EMBL" id="ODJ87291.1"/>
    </source>
</evidence>
<dbReference type="InterPro" id="IPR011066">
    <property type="entry name" value="MscS_channel_C_sf"/>
</dbReference>
<keyword evidence="5" id="KW-1185">Reference proteome</keyword>
<evidence type="ECO:0000256" key="3">
    <source>
        <dbReference type="SAM" id="SignalP"/>
    </source>
</evidence>
<keyword evidence="1" id="KW-0812">Transmembrane</keyword>
<organism evidence="4 5">
    <name type="scientific">Candidatus Thiodiazotropha endolucinida</name>
    <dbReference type="NCBI Taxonomy" id="1655433"/>
    <lineage>
        <taxon>Bacteria</taxon>
        <taxon>Pseudomonadati</taxon>
        <taxon>Pseudomonadota</taxon>
        <taxon>Gammaproteobacteria</taxon>
        <taxon>Chromatiales</taxon>
        <taxon>Sedimenticolaceae</taxon>
        <taxon>Candidatus Thiodiazotropha</taxon>
    </lineage>
</organism>
<evidence type="ECO:0000256" key="2">
    <source>
        <dbReference type="SAM" id="Coils"/>
    </source>
</evidence>
<keyword evidence="2" id="KW-0175">Coiled coil</keyword>
<feature type="transmembrane region" description="Helical" evidence="1">
    <location>
        <begin position="308"/>
        <end position="325"/>
    </location>
</feature>
<dbReference type="PANTHER" id="PTHR30221">
    <property type="entry name" value="SMALL-CONDUCTANCE MECHANOSENSITIVE CHANNEL"/>
    <property type="match status" value="1"/>
</dbReference>
<dbReference type="SUPFAM" id="SSF82689">
    <property type="entry name" value="Mechanosensitive channel protein MscS (YggB), C-terminal domain"/>
    <property type="match status" value="1"/>
</dbReference>
<dbReference type="InterPro" id="IPR045275">
    <property type="entry name" value="MscS_archaea/bacteria_type"/>
</dbReference>
<keyword evidence="3" id="KW-0732">Signal</keyword>
<keyword evidence="1" id="KW-0407">Ion channel</keyword>
<keyword evidence="1" id="KW-1003">Cell membrane</keyword>
<feature type="signal peptide" evidence="3">
    <location>
        <begin position="1"/>
        <end position="32"/>
    </location>
</feature>
<comment type="similarity">
    <text evidence="1">Belongs to the MscS (TC 1.A.23) family.</text>
</comment>
<reference evidence="4 5" key="1">
    <citation type="submission" date="2016-06" db="EMBL/GenBank/DDBJ databases">
        <title>Genome sequence of endosymbiont of Candidatus Endolucinida thiodiazotropha.</title>
        <authorList>
            <person name="Poehlein A."/>
            <person name="Koenig S."/>
            <person name="Heiden S.E."/>
            <person name="Thuermer A."/>
            <person name="Voget S."/>
            <person name="Daniel R."/>
            <person name="Markert S."/>
            <person name="Gros O."/>
            <person name="Schweder T."/>
        </authorList>
    </citation>
    <scope>NUCLEOTIDE SEQUENCE [LARGE SCALE GENOMIC DNA]</scope>
    <source>
        <strain evidence="4 5">COS</strain>
    </source>
</reference>
<evidence type="ECO:0000313" key="5">
    <source>
        <dbReference type="Proteomes" id="UP000094769"/>
    </source>
</evidence>
<keyword evidence="1" id="KW-0813">Transport</keyword>
<dbReference type="Proteomes" id="UP000094769">
    <property type="component" value="Unassembled WGS sequence"/>
</dbReference>
<keyword evidence="1" id="KW-1133">Transmembrane helix</keyword>
<feature type="coiled-coil region" evidence="2">
    <location>
        <begin position="57"/>
        <end position="100"/>
    </location>
</feature>
<keyword evidence="1" id="KW-0406">Ion transport</keyword>
<feature type="transmembrane region" description="Helical" evidence="1">
    <location>
        <begin position="279"/>
        <end position="302"/>
    </location>
</feature>
<dbReference type="GO" id="GO:0008381">
    <property type="term" value="F:mechanosensitive monoatomic ion channel activity"/>
    <property type="evidence" value="ECO:0007669"/>
    <property type="project" value="InterPro"/>
</dbReference>
<dbReference type="GO" id="GO:0005886">
    <property type="term" value="C:plasma membrane"/>
    <property type="evidence" value="ECO:0007669"/>
    <property type="project" value="UniProtKB-SubCell"/>
</dbReference>
<comment type="caution">
    <text evidence="1">Lacks conserved residue(s) required for the propagation of feature annotation.</text>
</comment>
<accession>A0A7Z0VL34</accession>
<dbReference type="EMBL" id="MARB01000013">
    <property type="protein sequence ID" value="ODJ87291.1"/>
    <property type="molecule type" value="Genomic_DNA"/>
</dbReference>
<proteinExistence type="inferred from homology"/>
<name>A0A7Z0VL34_9GAMM</name>